<organism evidence="1 2">
    <name type="scientific">Micromonospora nigra</name>
    <dbReference type="NCBI Taxonomy" id="145857"/>
    <lineage>
        <taxon>Bacteria</taxon>
        <taxon>Bacillati</taxon>
        <taxon>Actinomycetota</taxon>
        <taxon>Actinomycetes</taxon>
        <taxon>Micromonosporales</taxon>
        <taxon>Micromonosporaceae</taxon>
        <taxon>Micromonospora</taxon>
    </lineage>
</organism>
<evidence type="ECO:0000313" key="1">
    <source>
        <dbReference type="EMBL" id="SCL31972.1"/>
    </source>
</evidence>
<dbReference type="STRING" id="145857.GA0070616_4367"/>
<name>A0A1C6SRI3_9ACTN</name>
<gene>
    <name evidence="1" type="ORF">GA0070616_4367</name>
</gene>
<dbReference type="EMBL" id="FMHT01000003">
    <property type="protein sequence ID" value="SCL31972.1"/>
    <property type="molecule type" value="Genomic_DNA"/>
</dbReference>
<dbReference type="InterPro" id="IPR029044">
    <property type="entry name" value="Nucleotide-diphossugar_trans"/>
</dbReference>
<dbReference type="SUPFAM" id="SSF53448">
    <property type="entry name" value="Nucleotide-diphospho-sugar transferases"/>
    <property type="match status" value="1"/>
</dbReference>
<keyword evidence="2" id="KW-1185">Reference proteome</keyword>
<evidence type="ECO:0000313" key="2">
    <source>
        <dbReference type="Proteomes" id="UP000199699"/>
    </source>
</evidence>
<accession>A0A1C6SRI3</accession>
<proteinExistence type="predicted"/>
<evidence type="ECO:0008006" key="3">
    <source>
        <dbReference type="Google" id="ProtNLM"/>
    </source>
</evidence>
<dbReference type="Proteomes" id="UP000199699">
    <property type="component" value="Unassembled WGS sequence"/>
</dbReference>
<dbReference type="OrthoDB" id="3356875at2"/>
<sequence length="230" mass="25972">MADLLVIVPSRGRPESVARLVETWEATDAYAHARLAFAIDGDDPHHAAYERQASAQSLMLTIVRWLPMVHKLDRVAVGLATDYLALGFAGDDHLPRTPGWAKRYVDELRQMGTGIVYGDDGYQGERLPTQWAMTADIVQALGRMVPAPVEHLYCDNAVLELGRAAGCIRYLPDVVVEHMHPVAGKGVDDEQYRRVNGRAQYDRDRRAYQRWRRGGLRADARQVRELRRQS</sequence>
<reference evidence="1 2" key="1">
    <citation type="submission" date="2016-06" db="EMBL/GenBank/DDBJ databases">
        <authorList>
            <person name="Kjaerup R.B."/>
            <person name="Dalgaard T.S."/>
            <person name="Juul-Madsen H.R."/>
        </authorList>
    </citation>
    <scope>NUCLEOTIDE SEQUENCE [LARGE SCALE GENOMIC DNA]</scope>
    <source>
        <strain evidence="1 2">DSM 43818</strain>
    </source>
</reference>
<dbReference type="AlphaFoldDB" id="A0A1C6SRI3"/>
<dbReference type="RefSeq" id="WP_091086124.1">
    <property type="nucleotide sequence ID" value="NZ_FMHT01000003.1"/>
</dbReference>
<protein>
    <recommendedName>
        <fullName evidence="3">Glycosyl transferase family 2</fullName>
    </recommendedName>
</protein>